<dbReference type="GeneID" id="20812255"/>
<reference evidence="2" key="1">
    <citation type="submission" date="2013-12" db="EMBL/GenBank/DDBJ databases">
        <title>The Genome Sequence of Aphanomyces astaci APO3.</title>
        <authorList>
            <consortium name="The Broad Institute Genomics Platform"/>
            <person name="Russ C."/>
            <person name="Tyler B."/>
            <person name="van West P."/>
            <person name="Dieguez-Uribeondo J."/>
            <person name="Young S.K."/>
            <person name="Zeng Q."/>
            <person name="Gargeya S."/>
            <person name="Fitzgerald M."/>
            <person name="Abouelleil A."/>
            <person name="Alvarado L."/>
            <person name="Chapman S.B."/>
            <person name="Gainer-Dewar J."/>
            <person name="Goldberg J."/>
            <person name="Griggs A."/>
            <person name="Gujja S."/>
            <person name="Hansen M."/>
            <person name="Howarth C."/>
            <person name="Imamovic A."/>
            <person name="Ireland A."/>
            <person name="Larimer J."/>
            <person name="McCowan C."/>
            <person name="Murphy C."/>
            <person name="Pearson M."/>
            <person name="Poon T.W."/>
            <person name="Priest M."/>
            <person name="Roberts A."/>
            <person name="Saif S."/>
            <person name="Shea T."/>
            <person name="Sykes S."/>
            <person name="Wortman J."/>
            <person name="Nusbaum C."/>
            <person name="Birren B."/>
        </authorList>
    </citation>
    <scope>NUCLEOTIDE SEQUENCE [LARGE SCALE GENOMIC DNA]</scope>
    <source>
        <strain evidence="2">APO3</strain>
    </source>
</reference>
<sequence>MLRKYTVQFGAAAAAAAGMVASQSSPDSPARCDKIYESGQVLGRGVKLELWKAKHKNVDVLDLESETIQTGLTRVRDFNATGAKFVHVANKLLRNVLESALTQLPNDEDTVVTTPLGHKVKGVDYEEGVTVCGLALVERSLVSEQLQLLLKTTLPFDSAIGQLQLSPPGDSPGALAAVDLPDGIEDMHVILLHPEFASFDVIQPAIQLLLKKGVSPDHIQVVTLVTCPAAADKFCATFGDVNLVTAAFDAASDSQHRIVPGLGNFEKRYVGDDSGVVPDAAAGEDDDQASAGWSSWWPFK</sequence>
<dbReference type="SUPFAM" id="SSF53271">
    <property type="entry name" value="PRTase-like"/>
    <property type="match status" value="1"/>
</dbReference>
<dbReference type="AlphaFoldDB" id="W4G6S9"/>
<evidence type="ECO:0000313" key="2">
    <source>
        <dbReference type="EMBL" id="ETV75412.1"/>
    </source>
</evidence>
<dbReference type="STRING" id="112090.W4G6S9"/>
<organism evidence="2">
    <name type="scientific">Aphanomyces astaci</name>
    <name type="common">Crayfish plague agent</name>
    <dbReference type="NCBI Taxonomy" id="112090"/>
    <lineage>
        <taxon>Eukaryota</taxon>
        <taxon>Sar</taxon>
        <taxon>Stramenopiles</taxon>
        <taxon>Oomycota</taxon>
        <taxon>Saprolegniomycetes</taxon>
        <taxon>Saprolegniales</taxon>
        <taxon>Verrucalvaceae</taxon>
        <taxon>Aphanomyces</taxon>
    </lineage>
</organism>
<dbReference type="VEuPathDB" id="FungiDB:H257_10259"/>
<proteinExistence type="predicted"/>
<accession>W4G6S9</accession>
<feature type="domain" description="Phosphoribosyltransferase" evidence="1">
    <location>
        <begin position="65"/>
        <end position="269"/>
    </location>
</feature>
<dbReference type="RefSeq" id="XP_009835046.1">
    <property type="nucleotide sequence ID" value="XM_009836744.1"/>
</dbReference>
<protein>
    <recommendedName>
        <fullName evidence="1">Phosphoribosyltransferase domain-containing protein</fullName>
    </recommendedName>
</protein>
<dbReference type="Pfam" id="PF14681">
    <property type="entry name" value="UPRTase"/>
    <property type="match status" value="1"/>
</dbReference>
<name>W4G6S9_APHAT</name>
<dbReference type="EMBL" id="KI913140">
    <property type="protein sequence ID" value="ETV75412.1"/>
    <property type="molecule type" value="Genomic_DNA"/>
</dbReference>
<dbReference type="OrthoDB" id="106623at2759"/>
<gene>
    <name evidence="2" type="ORF">H257_10259</name>
</gene>
<evidence type="ECO:0000259" key="1">
    <source>
        <dbReference type="Pfam" id="PF14681"/>
    </source>
</evidence>
<dbReference type="InterPro" id="IPR029057">
    <property type="entry name" value="PRTase-like"/>
</dbReference>
<dbReference type="Gene3D" id="3.40.50.2020">
    <property type="match status" value="1"/>
</dbReference>
<dbReference type="InterPro" id="IPR000836">
    <property type="entry name" value="PRTase_dom"/>
</dbReference>